<feature type="region of interest" description="Disordered" evidence="1">
    <location>
        <begin position="1"/>
        <end position="27"/>
    </location>
</feature>
<dbReference type="EMBL" id="JASPKY010000020">
    <property type="protein sequence ID" value="KAK9752430.1"/>
    <property type="molecule type" value="Genomic_DNA"/>
</dbReference>
<dbReference type="InterPro" id="IPR048366">
    <property type="entry name" value="TNP-like_GBD"/>
</dbReference>
<evidence type="ECO:0000313" key="3">
    <source>
        <dbReference type="EMBL" id="KAK9752430.1"/>
    </source>
</evidence>
<dbReference type="Pfam" id="PF21788">
    <property type="entry name" value="TNP-like_GBD"/>
    <property type="match status" value="1"/>
</dbReference>
<gene>
    <name evidence="3" type="ORF">QE152_g4236</name>
</gene>
<dbReference type="Proteomes" id="UP001458880">
    <property type="component" value="Unassembled WGS sequence"/>
</dbReference>
<evidence type="ECO:0000313" key="4">
    <source>
        <dbReference type="Proteomes" id="UP001458880"/>
    </source>
</evidence>
<feature type="domain" description="Transposable element P transposase-like GTP-binding insertion" evidence="2">
    <location>
        <begin position="265"/>
        <end position="382"/>
    </location>
</feature>
<protein>
    <submittedName>
        <fullName evidence="3">Transposase protein</fullName>
    </submittedName>
</protein>
<comment type="caution">
    <text evidence="3">The sequence shown here is derived from an EMBL/GenBank/DDBJ whole genome shotgun (WGS) entry which is preliminary data.</text>
</comment>
<name>A0AAW1N1I5_POPJA</name>
<proteinExistence type="predicted"/>
<evidence type="ECO:0000256" key="1">
    <source>
        <dbReference type="SAM" id="MobiDB-lite"/>
    </source>
</evidence>
<sequence>MKHYASTEPSTSAGVDGRNKRAAQRNQQQVIATICGPPKTASDQAESNDVGGEGDTEVAVIRSRNVTVGVNTDESLETMQLLRNTIAILEKEKASIEKLFSPQHLLKLTNGSQRLNWTTDDIAKAIVLYASGPRAYRLLLKRGYPTDDIAKAIVLYASGPRAYRLLLKRGYSYPAVSTLKAWKKKFQIFPGIITSVIQIWKMSKKKLLDIITAVENAGFHVVSIVSDLGGGNRSLHNELGVTPTKPYFENPTNGCNIYTLADVPHLIKLIRNNFVDYGFVINGNEINVQIVDKLLEFTGTSEVSISHKITSATLHVQGAQRQKVKHATKLFSKTISRAVSRCGSLGFLSNENWLECAEFFELVNDWFDVLNVKVPREDSRKKACLWITN</sequence>
<organism evidence="3 4">
    <name type="scientific">Popillia japonica</name>
    <name type="common">Japanese beetle</name>
    <dbReference type="NCBI Taxonomy" id="7064"/>
    <lineage>
        <taxon>Eukaryota</taxon>
        <taxon>Metazoa</taxon>
        <taxon>Ecdysozoa</taxon>
        <taxon>Arthropoda</taxon>
        <taxon>Hexapoda</taxon>
        <taxon>Insecta</taxon>
        <taxon>Pterygota</taxon>
        <taxon>Neoptera</taxon>
        <taxon>Endopterygota</taxon>
        <taxon>Coleoptera</taxon>
        <taxon>Polyphaga</taxon>
        <taxon>Scarabaeiformia</taxon>
        <taxon>Scarabaeidae</taxon>
        <taxon>Rutelinae</taxon>
        <taxon>Popillia</taxon>
    </lineage>
</organism>
<evidence type="ECO:0000259" key="2">
    <source>
        <dbReference type="Pfam" id="PF21788"/>
    </source>
</evidence>
<keyword evidence="4" id="KW-1185">Reference proteome</keyword>
<reference evidence="3 4" key="1">
    <citation type="journal article" date="2024" name="BMC Genomics">
        <title>De novo assembly and annotation of Popillia japonica's genome with initial clues to its potential as an invasive pest.</title>
        <authorList>
            <person name="Cucini C."/>
            <person name="Boschi S."/>
            <person name="Funari R."/>
            <person name="Cardaioli E."/>
            <person name="Iannotti N."/>
            <person name="Marturano G."/>
            <person name="Paoli F."/>
            <person name="Bruttini M."/>
            <person name="Carapelli A."/>
            <person name="Frati F."/>
            <person name="Nardi F."/>
        </authorList>
    </citation>
    <scope>NUCLEOTIDE SEQUENCE [LARGE SCALE GENOMIC DNA]</scope>
    <source>
        <strain evidence="3">DMR45628</strain>
    </source>
</reference>
<dbReference type="AlphaFoldDB" id="A0AAW1N1I5"/>
<accession>A0AAW1N1I5</accession>